<feature type="domain" description="Inositol-tetrakisphosphate 1-kinase N-terminal" evidence="12">
    <location>
        <begin position="120"/>
        <end position="164"/>
    </location>
</feature>
<accession>A0A836C7E0</accession>
<dbReference type="Pfam" id="PF05770">
    <property type="entry name" value="Ins134_P3_kin"/>
    <property type="match status" value="2"/>
</dbReference>
<evidence type="ECO:0000256" key="1">
    <source>
        <dbReference type="ARBA" id="ARBA00001946"/>
    </source>
</evidence>
<keyword evidence="14" id="KW-1185">Reference proteome</keyword>
<feature type="region of interest" description="Disordered" evidence="10">
    <location>
        <begin position="432"/>
        <end position="451"/>
    </location>
</feature>
<sequence>MSFAGEPERLSGQPPRSLRAVVALAFLSKKMPRVITPAMTALAEAAGLTLVAVDPHRPLEGQAPAAGHDQAAQAEPGQVSAAVGSGPSAGEGPRRETASTGPGLSSGPGPAVPERQEAPRAVPRAPPFDLVLHKLHSDPVWHAHLTAYLQRYPQAQALDPLDAIAATDDRALMLASIPLEGVSLEAGPEQEPESGPGLRKRRRSCDAEEAAAGPGVGCRGEGDAGGGAGAREGVRGGRGERVLLRAPAQAVVGSREELQRLVEAGAQAGSAEGLTSPLLVKTRRVDAAGGSGHGLAVASSWAQLPAAAEALQPRADPGPGPGPSAAGATELCKDQGGGDGSWLPVVVQQYVPHTDALYKVYVLGRHVRVERRGTLTADQLPGMAAPPQQADGAAGGAPGGRTRAEHAPGHGTSGGALVLHGLSAVPLPSAHEPSAAAAASPSGAGGGAGGKGRRCLSDGVLRAVAQELSGRMRLSMFNFDALVPAGAAEAGEERAGEGEEEGERAAREVYVCDVNYFPGYDKMGDWEGMMVEHLAEAAARAAEL</sequence>
<evidence type="ECO:0000256" key="5">
    <source>
        <dbReference type="ARBA" id="ARBA00022723"/>
    </source>
</evidence>
<dbReference type="Pfam" id="PF17927">
    <property type="entry name" value="Ins134_P3_kin_N"/>
    <property type="match status" value="1"/>
</dbReference>
<proteinExistence type="inferred from homology"/>
<dbReference type="PANTHER" id="PTHR14217:SF39">
    <property type="entry name" value="INOSITOL-TETRAKISPHOSPHATE 1-KINASE 3"/>
    <property type="match status" value="1"/>
</dbReference>
<evidence type="ECO:0000259" key="11">
    <source>
        <dbReference type="Pfam" id="PF05770"/>
    </source>
</evidence>
<dbReference type="GO" id="GO:0052725">
    <property type="term" value="F:inositol-1,3,4-trisphosphate 6-kinase activity"/>
    <property type="evidence" value="ECO:0007669"/>
    <property type="project" value="InterPro"/>
</dbReference>
<comment type="similarity">
    <text evidence="2">Belongs to the ITPK1 family.</text>
</comment>
<keyword evidence="7" id="KW-0418">Kinase</keyword>
<dbReference type="OrthoDB" id="550459at2759"/>
<evidence type="ECO:0000256" key="6">
    <source>
        <dbReference type="ARBA" id="ARBA00022741"/>
    </source>
</evidence>
<feature type="compositionally biased region" description="Low complexity" evidence="10">
    <location>
        <begin position="433"/>
        <end position="442"/>
    </location>
</feature>
<feature type="region of interest" description="Disordered" evidence="10">
    <location>
        <begin position="310"/>
        <end position="333"/>
    </location>
</feature>
<dbReference type="GO" id="GO:0005737">
    <property type="term" value="C:cytoplasm"/>
    <property type="evidence" value="ECO:0007669"/>
    <property type="project" value="TreeGrafter"/>
</dbReference>
<evidence type="ECO:0000259" key="12">
    <source>
        <dbReference type="Pfam" id="PF17927"/>
    </source>
</evidence>
<reference evidence="13" key="1">
    <citation type="journal article" date="2020" name="bioRxiv">
        <title>Comparative genomics of Chlamydomonas.</title>
        <authorList>
            <person name="Craig R.J."/>
            <person name="Hasan A.R."/>
            <person name="Ness R.W."/>
            <person name="Keightley P.D."/>
        </authorList>
    </citation>
    <scope>NUCLEOTIDE SEQUENCE</scope>
    <source>
        <strain evidence="13">CCAP 11/70</strain>
    </source>
</reference>
<dbReference type="GO" id="GO:0052726">
    <property type="term" value="F:inositol-1,3,4-trisphosphate 5-kinase activity"/>
    <property type="evidence" value="ECO:0007669"/>
    <property type="project" value="InterPro"/>
</dbReference>
<dbReference type="InterPro" id="IPR041429">
    <property type="entry name" value="ITPK1_N"/>
</dbReference>
<feature type="region of interest" description="Disordered" evidence="10">
    <location>
        <begin position="183"/>
        <end position="234"/>
    </location>
</feature>
<evidence type="ECO:0000256" key="3">
    <source>
        <dbReference type="ARBA" id="ARBA00011245"/>
    </source>
</evidence>
<evidence type="ECO:0000256" key="7">
    <source>
        <dbReference type="ARBA" id="ARBA00022777"/>
    </source>
</evidence>
<dbReference type="InterPro" id="IPR008656">
    <property type="entry name" value="Inositol_tetrakis-P_1-kinase"/>
</dbReference>
<dbReference type="EMBL" id="JAEHOE010000001">
    <property type="protein sequence ID" value="KAG2501672.1"/>
    <property type="molecule type" value="Genomic_DNA"/>
</dbReference>
<dbReference type="GO" id="GO:0032957">
    <property type="term" value="P:inositol trisphosphate metabolic process"/>
    <property type="evidence" value="ECO:0007669"/>
    <property type="project" value="InterPro"/>
</dbReference>
<dbReference type="GO" id="GO:0000287">
    <property type="term" value="F:magnesium ion binding"/>
    <property type="evidence" value="ECO:0007669"/>
    <property type="project" value="InterPro"/>
</dbReference>
<dbReference type="InterPro" id="IPR040464">
    <property type="entry name" value="InsP(3)kin_ATP-grasp"/>
</dbReference>
<protein>
    <submittedName>
        <fullName evidence="13">Uncharacterized protein</fullName>
    </submittedName>
</protein>
<keyword evidence="8" id="KW-0067">ATP-binding</keyword>
<gene>
    <name evidence="13" type="ORF">HYH03_000175</name>
</gene>
<comment type="caution">
    <text evidence="13">The sequence shown here is derived from an EMBL/GenBank/DDBJ whole genome shotgun (WGS) entry which is preliminary data.</text>
</comment>
<evidence type="ECO:0000256" key="10">
    <source>
        <dbReference type="SAM" id="MobiDB-lite"/>
    </source>
</evidence>
<keyword evidence="5" id="KW-0479">Metal-binding</keyword>
<evidence type="ECO:0000256" key="4">
    <source>
        <dbReference type="ARBA" id="ARBA00022679"/>
    </source>
</evidence>
<evidence type="ECO:0000313" key="14">
    <source>
        <dbReference type="Proteomes" id="UP000612055"/>
    </source>
</evidence>
<dbReference type="GO" id="GO:0047325">
    <property type="term" value="F:inositol-3,4,5,6-tetrakisphosphate 1-kinase activity"/>
    <property type="evidence" value="ECO:0007669"/>
    <property type="project" value="InterPro"/>
</dbReference>
<evidence type="ECO:0000256" key="2">
    <source>
        <dbReference type="ARBA" id="ARBA00009601"/>
    </source>
</evidence>
<dbReference type="GO" id="GO:0005524">
    <property type="term" value="F:ATP binding"/>
    <property type="evidence" value="ECO:0007669"/>
    <property type="project" value="UniProtKB-KW"/>
</dbReference>
<keyword evidence="9" id="KW-0460">Magnesium</keyword>
<dbReference type="Gene3D" id="3.30.470.20">
    <property type="entry name" value="ATP-grasp fold, B domain"/>
    <property type="match status" value="1"/>
</dbReference>
<comment type="cofactor">
    <cofactor evidence="1">
        <name>Mg(2+)</name>
        <dbReference type="ChEBI" id="CHEBI:18420"/>
    </cofactor>
</comment>
<feature type="compositionally biased region" description="Gly residues" evidence="10">
    <location>
        <begin position="214"/>
        <end position="230"/>
    </location>
</feature>
<organism evidence="13 14">
    <name type="scientific">Edaphochlamys debaryana</name>
    <dbReference type="NCBI Taxonomy" id="47281"/>
    <lineage>
        <taxon>Eukaryota</taxon>
        <taxon>Viridiplantae</taxon>
        <taxon>Chlorophyta</taxon>
        <taxon>core chlorophytes</taxon>
        <taxon>Chlorophyceae</taxon>
        <taxon>CS clade</taxon>
        <taxon>Chlamydomonadales</taxon>
        <taxon>Chlamydomonadales incertae sedis</taxon>
        <taxon>Edaphochlamys</taxon>
    </lineage>
</organism>
<feature type="region of interest" description="Disordered" evidence="10">
    <location>
        <begin position="379"/>
        <end position="416"/>
    </location>
</feature>
<feature type="compositionally biased region" description="Low complexity" evidence="10">
    <location>
        <begin position="62"/>
        <end position="74"/>
    </location>
</feature>
<keyword evidence="4" id="KW-0808">Transferase</keyword>
<keyword evidence="6" id="KW-0547">Nucleotide-binding</keyword>
<feature type="domain" description="Inositol 1,3,4-trisphosphate 5/6-kinase ATP-grasp" evidence="11">
    <location>
        <begin position="344"/>
        <end position="375"/>
    </location>
</feature>
<feature type="region of interest" description="Disordered" evidence="10">
    <location>
        <begin position="59"/>
        <end position="121"/>
    </location>
</feature>
<evidence type="ECO:0000256" key="9">
    <source>
        <dbReference type="ARBA" id="ARBA00022842"/>
    </source>
</evidence>
<dbReference type="Proteomes" id="UP000612055">
    <property type="component" value="Unassembled WGS sequence"/>
</dbReference>
<evidence type="ECO:0000313" key="13">
    <source>
        <dbReference type="EMBL" id="KAG2501672.1"/>
    </source>
</evidence>
<dbReference type="PANTHER" id="PTHR14217">
    <property type="entry name" value="INOSITOL-TETRAKISPHOSPHATE 1-KINASE"/>
    <property type="match status" value="1"/>
</dbReference>
<feature type="domain" description="Inositol 1,3,4-trisphosphate 5/6-kinase ATP-grasp" evidence="11">
    <location>
        <begin position="505"/>
        <end position="535"/>
    </location>
</feature>
<feature type="compositionally biased region" description="Low complexity" evidence="10">
    <location>
        <begin position="381"/>
        <end position="392"/>
    </location>
</feature>
<evidence type="ECO:0000256" key="8">
    <source>
        <dbReference type="ARBA" id="ARBA00022840"/>
    </source>
</evidence>
<feature type="compositionally biased region" description="Low complexity" evidence="10">
    <location>
        <begin position="99"/>
        <end position="109"/>
    </location>
</feature>
<dbReference type="AlphaFoldDB" id="A0A836C7E0"/>
<name>A0A836C7E0_9CHLO</name>
<comment type="subunit">
    <text evidence="3">Monomer.</text>
</comment>